<evidence type="ECO:0008006" key="4">
    <source>
        <dbReference type="Google" id="ProtNLM"/>
    </source>
</evidence>
<evidence type="ECO:0000256" key="1">
    <source>
        <dbReference type="SAM" id="MobiDB-lite"/>
    </source>
</evidence>
<proteinExistence type="predicted"/>
<comment type="caution">
    <text evidence="2">The sequence shown here is derived from an EMBL/GenBank/DDBJ whole genome shotgun (WGS) entry which is preliminary data.</text>
</comment>
<accession>A0ABT5R371</accession>
<keyword evidence="3" id="KW-1185">Reference proteome</keyword>
<dbReference type="Proteomes" id="UP001149400">
    <property type="component" value="Unassembled WGS sequence"/>
</dbReference>
<feature type="compositionally biased region" description="Basic and acidic residues" evidence="1">
    <location>
        <begin position="1"/>
        <end position="13"/>
    </location>
</feature>
<feature type="region of interest" description="Disordered" evidence="1">
    <location>
        <begin position="1"/>
        <end position="20"/>
    </location>
</feature>
<protein>
    <recommendedName>
        <fullName evidence="4">PilZ domain-containing protein</fullName>
    </recommendedName>
</protein>
<evidence type="ECO:0000313" key="3">
    <source>
        <dbReference type="Proteomes" id="UP001149400"/>
    </source>
</evidence>
<evidence type="ECO:0000313" key="2">
    <source>
        <dbReference type="EMBL" id="MDD1794216.1"/>
    </source>
</evidence>
<organism evidence="2 3">
    <name type="scientific">Enterovibrio gelatinilyticus</name>
    <dbReference type="NCBI Taxonomy" id="2899819"/>
    <lineage>
        <taxon>Bacteria</taxon>
        <taxon>Pseudomonadati</taxon>
        <taxon>Pseudomonadota</taxon>
        <taxon>Gammaproteobacteria</taxon>
        <taxon>Vibrionales</taxon>
        <taxon>Vibrionaceae</taxon>
        <taxon>Enterovibrio</taxon>
    </lineage>
</organism>
<name>A0ABT5R371_9GAMM</name>
<dbReference type="RefSeq" id="WP_274165050.1">
    <property type="nucleotide sequence ID" value="NZ_JAJUBC010000015.1"/>
</dbReference>
<sequence>MTDKYENQEHAQGDDQEEEEQKRNFFRLRYLEQDMPYIAWDGCTYRVCEISEHGIRLLFEGDVVLDQPFSGTVQFEEGSADIQGKAIRKEDGELIIQLFQKVELKKINAEQIRLRRKYSKD</sequence>
<dbReference type="EMBL" id="JAJUBC010000015">
    <property type="protein sequence ID" value="MDD1794216.1"/>
    <property type="molecule type" value="Genomic_DNA"/>
</dbReference>
<reference evidence="2" key="1">
    <citation type="submission" date="2021-12" db="EMBL/GenBank/DDBJ databases">
        <title>Enterovibrio ZSDZ35 sp. nov. and Enterovibrio ZSDZ42 sp. nov., isolated from coastal seawater in Qingdao.</title>
        <authorList>
            <person name="Zhang P."/>
        </authorList>
    </citation>
    <scope>NUCLEOTIDE SEQUENCE</scope>
    <source>
        <strain evidence="2">ZSDZ42</strain>
    </source>
</reference>
<gene>
    <name evidence="2" type="ORF">LRP50_13830</name>
</gene>